<dbReference type="EMBL" id="KQ436022">
    <property type="protein sequence ID" value="KOX67562.1"/>
    <property type="molecule type" value="Genomic_DNA"/>
</dbReference>
<feature type="transmembrane region" description="Helical" evidence="5">
    <location>
        <begin position="228"/>
        <end position="247"/>
    </location>
</feature>
<dbReference type="GO" id="GO:0016020">
    <property type="term" value="C:membrane"/>
    <property type="evidence" value="ECO:0007669"/>
    <property type="project" value="UniProtKB-SubCell"/>
</dbReference>
<protein>
    <submittedName>
        <fullName evidence="6">Facilitated trehalose transporter Tret1</fullName>
    </submittedName>
</protein>
<dbReference type="GO" id="GO:0022857">
    <property type="term" value="F:transmembrane transporter activity"/>
    <property type="evidence" value="ECO:0007669"/>
    <property type="project" value="InterPro"/>
</dbReference>
<reference evidence="6 7" key="1">
    <citation type="submission" date="2015-07" db="EMBL/GenBank/DDBJ databases">
        <title>The genome of Melipona quadrifasciata.</title>
        <authorList>
            <person name="Pan H."/>
            <person name="Kapheim K."/>
        </authorList>
    </citation>
    <scope>NUCLEOTIDE SEQUENCE [LARGE SCALE GENOMIC DNA]</scope>
    <source>
        <strain evidence="6">0111107301</strain>
        <tissue evidence="6">Whole body</tissue>
    </source>
</reference>
<dbReference type="PANTHER" id="PTHR48021">
    <property type="match status" value="1"/>
</dbReference>
<evidence type="ECO:0000256" key="2">
    <source>
        <dbReference type="ARBA" id="ARBA00022692"/>
    </source>
</evidence>
<dbReference type="OrthoDB" id="6133115at2759"/>
<dbReference type="Pfam" id="PF00083">
    <property type="entry name" value="Sugar_tr"/>
    <property type="match status" value="1"/>
</dbReference>
<feature type="transmembrane region" description="Helical" evidence="5">
    <location>
        <begin position="288"/>
        <end position="312"/>
    </location>
</feature>
<evidence type="ECO:0000256" key="3">
    <source>
        <dbReference type="ARBA" id="ARBA00022989"/>
    </source>
</evidence>
<dbReference type="Proteomes" id="UP000053105">
    <property type="component" value="Unassembled WGS sequence"/>
</dbReference>
<feature type="transmembrane region" description="Helical" evidence="5">
    <location>
        <begin position="184"/>
        <end position="208"/>
    </location>
</feature>
<dbReference type="InterPro" id="IPR050549">
    <property type="entry name" value="MFS_Trehalose_Transporter"/>
</dbReference>
<dbReference type="STRING" id="166423.A0A0N0BBK3"/>
<evidence type="ECO:0000313" key="7">
    <source>
        <dbReference type="Proteomes" id="UP000053105"/>
    </source>
</evidence>
<keyword evidence="2 5" id="KW-0812">Transmembrane</keyword>
<proteinExistence type="predicted"/>
<evidence type="ECO:0000313" key="6">
    <source>
        <dbReference type="EMBL" id="KOX67562.1"/>
    </source>
</evidence>
<evidence type="ECO:0000256" key="5">
    <source>
        <dbReference type="SAM" id="Phobius"/>
    </source>
</evidence>
<sequence>MSYAKLYLVTFVGRKISILFTIVPTCPSWLLIAWNPSILNIYVVHFIGGTVSGIIFTSGLTFVTEISPAHIRGALCSCFVLMDYCGDLLGCVIGSFGTVHTYSYVAMSLAMMQFVLFVCCPETPYYLLRQKRLVAAMDSLIFLRGTGDVTEEMDSIMKAVEFDPRSSGILSSLLHLISESEGKAVILIGLAVMLLQALSGPIILIGYARTVFEKNLDVQLHGTAEITNYFVLATVYLISYLMCIGLVDRLGRRPLMIISAVGVSSCNFFLAIYSYVEENAIDTTNLQSLFFVTVLLYTINVSLGLASIPFVVTNEIFPTYARATYKDVEELQGASIFDWRINFLFETLTINKESESCTYRSDEQVEGMRHIDKAGRHDDDNPGSNVNLFPNVINKEEMLDTHDLKIRSAGVHIATRNVLKNDGYRVTSRRGKRVNSREPEYEDLGKILPRLFMASYYREINAVALPQRRIPKARKRVSSCIVSSSFSEDVQTNENTLGTITRCSACVLRKRAVCNLRGNQV</sequence>
<accession>A0A0N0BBK3</accession>
<feature type="transmembrane region" description="Helical" evidence="5">
    <location>
        <begin position="38"/>
        <end position="62"/>
    </location>
</feature>
<dbReference type="PANTHER" id="PTHR48021:SF46">
    <property type="entry name" value="MAJOR FACILITATOR SUPERFAMILY (MFS) PROFILE DOMAIN-CONTAINING PROTEIN"/>
    <property type="match status" value="1"/>
</dbReference>
<feature type="transmembrane region" description="Helical" evidence="5">
    <location>
        <begin position="12"/>
        <end position="32"/>
    </location>
</feature>
<evidence type="ECO:0000256" key="4">
    <source>
        <dbReference type="ARBA" id="ARBA00023136"/>
    </source>
</evidence>
<keyword evidence="7" id="KW-1185">Reference proteome</keyword>
<keyword evidence="3 5" id="KW-1133">Transmembrane helix</keyword>
<organism evidence="6 7">
    <name type="scientific">Melipona quadrifasciata</name>
    <dbReference type="NCBI Taxonomy" id="166423"/>
    <lineage>
        <taxon>Eukaryota</taxon>
        <taxon>Metazoa</taxon>
        <taxon>Ecdysozoa</taxon>
        <taxon>Arthropoda</taxon>
        <taxon>Hexapoda</taxon>
        <taxon>Insecta</taxon>
        <taxon>Pterygota</taxon>
        <taxon>Neoptera</taxon>
        <taxon>Endopterygota</taxon>
        <taxon>Hymenoptera</taxon>
        <taxon>Apocrita</taxon>
        <taxon>Aculeata</taxon>
        <taxon>Apoidea</taxon>
        <taxon>Anthophila</taxon>
        <taxon>Apidae</taxon>
        <taxon>Melipona</taxon>
    </lineage>
</organism>
<dbReference type="InterPro" id="IPR036259">
    <property type="entry name" value="MFS_trans_sf"/>
</dbReference>
<keyword evidence="4 5" id="KW-0472">Membrane</keyword>
<dbReference type="InterPro" id="IPR005828">
    <property type="entry name" value="MFS_sugar_transport-like"/>
</dbReference>
<evidence type="ECO:0000256" key="1">
    <source>
        <dbReference type="ARBA" id="ARBA00004370"/>
    </source>
</evidence>
<name>A0A0N0BBK3_9HYME</name>
<feature type="transmembrane region" description="Helical" evidence="5">
    <location>
        <begin position="74"/>
        <end position="96"/>
    </location>
</feature>
<feature type="transmembrane region" description="Helical" evidence="5">
    <location>
        <begin position="102"/>
        <end position="128"/>
    </location>
</feature>
<dbReference type="SUPFAM" id="SSF103473">
    <property type="entry name" value="MFS general substrate transporter"/>
    <property type="match status" value="1"/>
</dbReference>
<dbReference type="Gene3D" id="1.20.1250.20">
    <property type="entry name" value="MFS general substrate transporter like domains"/>
    <property type="match status" value="1"/>
</dbReference>
<feature type="transmembrane region" description="Helical" evidence="5">
    <location>
        <begin position="254"/>
        <end position="276"/>
    </location>
</feature>
<dbReference type="AlphaFoldDB" id="A0A0N0BBK3"/>
<comment type="subcellular location">
    <subcellularLocation>
        <location evidence="1">Membrane</location>
    </subcellularLocation>
</comment>
<gene>
    <name evidence="6" type="ORF">WN51_09238</name>
</gene>